<dbReference type="InterPro" id="IPR045337">
    <property type="entry name" value="MmgE_PrpD_C"/>
</dbReference>
<dbReference type="PANTHER" id="PTHR16943">
    <property type="entry name" value="2-METHYLCITRATE DEHYDRATASE-RELATED"/>
    <property type="match status" value="1"/>
</dbReference>
<proteinExistence type="inferred from homology"/>
<protein>
    <submittedName>
        <fullName evidence="5">VlmK-like protein</fullName>
    </submittedName>
</protein>
<dbReference type="InterPro" id="IPR045336">
    <property type="entry name" value="MmgE_PrpD_N"/>
</dbReference>
<sequence length="532" mass="55339">MALLEELGGWAARLTPDAVPERVLRRAASQVLSQLGAVRAGADHPLGGRLTAAFGPPLQPDPRQSACVLAGLGSWLNLDDTAYAGHLSSSTVAVPLAFARARGLDGPALLTAVVAANECAARVTAAATLGPLRGQTALHAHLAGAVAGRLHCEGAPARRWTDALGLAYAQPPWPLLRAFLASEARLLHAFGPVRTGMDACDAAAAGLTGAPDLLEDPDGFLRRFAAVPLPGAVTAGFGTRWHTETFSYKLHPGGPGIDAAVDCALALHGELGAPDFDDLADVLVEASLYTVLVGRHARRHLDGPRRPLGALVLDTGYLVATALATGRLTVADLDPPAADDPVRRAAADRVRLLHDPAMTRGLLASEAPFGEALRQAGAAGTAWLREFGGAPLVELAGDPGPPAEDFTAAAKATGARVTVRLTDGRSAERELLIPHGAAGEHTRVHHAALVRAKYRALGGPDQVAEALPRLPAMDGAELRDWIEAALRPGPPADSHRPDRAAREAVSDPSGARATVKPRSLRPLVDDIEEQRP</sequence>
<dbReference type="SUPFAM" id="SSF103378">
    <property type="entry name" value="2-methylcitrate dehydratase PrpD"/>
    <property type="match status" value="1"/>
</dbReference>
<accession>A0A6G4WQS9</accession>
<dbReference type="EMBL" id="JAAKZZ010000002">
    <property type="protein sequence ID" value="NGO66851.1"/>
    <property type="molecule type" value="Genomic_DNA"/>
</dbReference>
<dbReference type="PANTHER" id="PTHR16943:SF8">
    <property type="entry name" value="2-METHYLCITRATE DEHYDRATASE"/>
    <property type="match status" value="1"/>
</dbReference>
<dbReference type="InterPro" id="IPR036148">
    <property type="entry name" value="MmgE/PrpD_sf"/>
</dbReference>
<evidence type="ECO:0000256" key="2">
    <source>
        <dbReference type="SAM" id="MobiDB-lite"/>
    </source>
</evidence>
<reference evidence="5 6" key="1">
    <citation type="submission" date="2020-02" db="EMBL/GenBank/DDBJ databases">
        <title>Whole-genome analyses of novel actinobacteria.</title>
        <authorList>
            <person name="Sahin N."/>
            <person name="Tatar D."/>
        </authorList>
    </citation>
    <scope>NUCLEOTIDE SEQUENCE [LARGE SCALE GENOMIC DNA]</scope>
    <source>
        <strain evidence="5 6">SB3404</strain>
    </source>
</reference>
<dbReference type="InterPro" id="IPR042183">
    <property type="entry name" value="MmgE/PrpD_sf_1"/>
</dbReference>
<dbReference type="InterPro" id="IPR005656">
    <property type="entry name" value="MmgE_PrpD"/>
</dbReference>
<evidence type="ECO:0000259" key="3">
    <source>
        <dbReference type="Pfam" id="PF03972"/>
    </source>
</evidence>
<evidence type="ECO:0000313" key="5">
    <source>
        <dbReference type="EMBL" id="NGO66851.1"/>
    </source>
</evidence>
<name>A0A6G4WQS9_9ACTN</name>
<gene>
    <name evidence="5" type="ORF">G5C65_00425</name>
</gene>
<feature type="domain" description="MmgE/PrpD N-terminal" evidence="3">
    <location>
        <begin position="6"/>
        <end position="225"/>
    </location>
</feature>
<dbReference type="AlphaFoldDB" id="A0A6G4WQS9"/>
<evidence type="ECO:0000256" key="1">
    <source>
        <dbReference type="ARBA" id="ARBA00006174"/>
    </source>
</evidence>
<dbReference type="GO" id="GO:0016829">
    <property type="term" value="F:lyase activity"/>
    <property type="evidence" value="ECO:0007669"/>
    <property type="project" value="InterPro"/>
</dbReference>
<feature type="domain" description="MmgE/PrpD C-terminal" evidence="4">
    <location>
        <begin position="256"/>
        <end position="361"/>
    </location>
</feature>
<dbReference type="Pfam" id="PF19305">
    <property type="entry name" value="MmgE_PrpD_C"/>
    <property type="match status" value="1"/>
</dbReference>
<dbReference type="Gene3D" id="1.10.4100.10">
    <property type="entry name" value="2-methylcitrate dehydratase PrpD"/>
    <property type="match status" value="1"/>
</dbReference>
<dbReference type="RefSeq" id="WP_165296525.1">
    <property type="nucleotide sequence ID" value="NZ_JAAKZZ010000002.1"/>
</dbReference>
<keyword evidence="6" id="KW-1185">Reference proteome</keyword>
<comment type="similarity">
    <text evidence="1">Belongs to the PrpD family.</text>
</comment>
<dbReference type="Proteomes" id="UP000477722">
    <property type="component" value="Unassembled WGS sequence"/>
</dbReference>
<feature type="compositionally biased region" description="Basic and acidic residues" evidence="2">
    <location>
        <begin position="493"/>
        <end position="505"/>
    </location>
</feature>
<evidence type="ECO:0000259" key="4">
    <source>
        <dbReference type="Pfam" id="PF19305"/>
    </source>
</evidence>
<evidence type="ECO:0000313" key="6">
    <source>
        <dbReference type="Proteomes" id="UP000477722"/>
    </source>
</evidence>
<feature type="region of interest" description="Disordered" evidence="2">
    <location>
        <begin position="486"/>
        <end position="532"/>
    </location>
</feature>
<comment type="caution">
    <text evidence="5">The sequence shown here is derived from an EMBL/GenBank/DDBJ whole genome shotgun (WGS) entry which is preliminary data.</text>
</comment>
<dbReference type="Pfam" id="PF03972">
    <property type="entry name" value="MmgE_PrpD_N"/>
    <property type="match status" value="1"/>
</dbReference>
<organism evidence="5 6">
    <name type="scientific">Streptomyces boncukensis</name>
    <dbReference type="NCBI Taxonomy" id="2711219"/>
    <lineage>
        <taxon>Bacteria</taxon>
        <taxon>Bacillati</taxon>
        <taxon>Actinomycetota</taxon>
        <taxon>Actinomycetes</taxon>
        <taxon>Kitasatosporales</taxon>
        <taxon>Streptomycetaceae</taxon>
        <taxon>Streptomyces</taxon>
    </lineage>
</organism>